<dbReference type="Gene3D" id="3.40.190.10">
    <property type="entry name" value="Periplasmic binding protein-like II"/>
    <property type="match status" value="1"/>
</dbReference>
<evidence type="ECO:0000313" key="2">
    <source>
        <dbReference type="Proteomes" id="UP000774750"/>
    </source>
</evidence>
<dbReference type="PROSITE" id="PS51257">
    <property type="entry name" value="PROKAR_LIPOPROTEIN"/>
    <property type="match status" value="1"/>
</dbReference>
<comment type="caution">
    <text evidence="1">The sequence shown here is derived from an EMBL/GenBank/DDBJ whole genome shotgun (WGS) entry which is preliminary data.</text>
</comment>
<protein>
    <submittedName>
        <fullName evidence="1">Carbohydrate ABC transporter substrate-binding protein</fullName>
    </submittedName>
</protein>
<reference evidence="1" key="2">
    <citation type="journal article" date="2021" name="Sci. Rep.">
        <title>The distribution of antibiotic resistance genes in chicken gut microbiota commensals.</title>
        <authorList>
            <person name="Juricova H."/>
            <person name="Matiasovicova J."/>
            <person name="Kubasova T."/>
            <person name="Cejkova D."/>
            <person name="Rychlik I."/>
        </authorList>
    </citation>
    <scope>NUCLEOTIDE SEQUENCE</scope>
    <source>
        <strain evidence="1">An559</strain>
    </source>
</reference>
<evidence type="ECO:0000313" key="1">
    <source>
        <dbReference type="EMBL" id="MBM6920262.1"/>
    </source>
</evidence>
<dbReference type="Proteomes" id="UP000774750">
    <property type="component" value="Unassembled WGS sequence"/>
</dbReference>
<name>A0A939BDR1_9FIRM</name>
<proteinExistence type="predicted"/>
<dbReference type="EMBL" id="JACJKY010000004">
    <property type="protein sequence ID" value="MBM6920262.1"/>
    <property type="molecule type" value="Genomic_DNA"/>
</dbReference>
<dbReference type="AlphaFoldDB" id="A0A939BDR1"/>
<accession>A0A939BDR1</accession>
<organism evidence="1 2">
    <name type="scientific">Merdimmobilis hominis</name>
    <dbReference type="NCBI Taxonomy" id="2897707"/>
    <lineage>
        <taxon>Bacteria</taxon>
        <taxon>Bacillati</taxon>
        <taxon>Bacillota</taxon>
        <taxon>Clostridia</taxon>
        <taxon>Eubacteriales</taxon>
        <taxon>Oscillospiraceae</taxon>
        <taxon>Merdimmobilis</taxon>
    </lineage>
</organism>
<keyword evidence="2" id="KW-1185">Reference proteome</keyword>
<reference evidence="1" key="1">
    <citation type="submission" date="2020-08" db="EMBL/GenBank/DDBJ databases">
        <authorList>
            <person name="Cejkova D."/>
            <person name="Kubasova T."/>
            <person name="Jahodarova E."/>
            <person name="Rychlik I."/>
        </authorList>
    </citation>
    <scope>NUCLEOTIDE SEQUENCE</scope>
    <source>
        <strain evidence="1">An559</strain>
    </source>
</reference>
<sequence length="440" mass="50496">MKKRTGIMAIALTISILLSGCSGKTVEQKNDSLSFYFLSNGNDPWYMAAEKNVLETYPDIETDPKWWSASQYMMLDSRENKDTDITPLQEYYDKITSDLRKGQAGDIVMGDATYLEWPEATPPDWYKLMKNGAFADLNPLAEENGQLDTTTYMRVNSDSAIASENQWTFVPILDSFLVYRTTRELAEKWGFSLPEPTLEEYPDMLSAQMTKFLELCADWVKEHGDDPNAPSIMPDYQFHILKSVVFDVCGLKIADYETGKVDFDNPTVKRIVEALRTISTDIENSGLGDQGTYDFEKEAYKQQKYLLYRTYPEDPERDGMMGDWVSIAVEDINGLYTCHYALRWVAIPASSKNQTIAYDYIQALLEENVVNNGYSWNCVDHGYKPYRDQIPEPSKTSNIVIPSTWQYALSDLFDSYYAGNMETDEFMNQVQKRLEVYITE</sequence>
<dbReference type="RefSeq" id="WP_204444885.1">
    <property type="nucleotide sequence ID" value="NZ_JACJKY010000004.1"/>
</dbReference>
<gene>
    <name evidence="1" type="ORF">H6A12_03695</name>
</gene>
<dbReference type="SUPFAM" id="SSF53850">
    <property type="entry name" value="Periplasmic binding protein-like II"/>
    <property type="match status" value="1"/>
</dbReference>